<dbReference type="Proteomes" id="UP001057452">
    <property type="component" value="Chromosome 22"/>
</dbReference>
<organism evidence="1 2">
    <name type="scientific">Chaenocephalus aceratus</name>
    <name type="common">Blackfin icefish</name>
    <name type="synonym">Chaenichthys aceratus</name>
    <dbReference type="NCBI Taxonomy" id="36190"/>
    <lineage>
        <taxon>Eukaryota</taxon>
        <taxon>Metazoa</taxon>
        <taxon>Chordata</taxon>
        <taxon>Craniata</taxon>
        <taxon>Vertebrata</taxon>
        <taxon>Euteleostomi</taxon>
        <taxon>Actinopterygii</taxon>
        <taxon>Neopterygii</taxon>
        <taxon>Teleostei</taxon>
        <taxon>Neoteleostei</taxon>
        <taxon>Acanthomorphata</taxon>
        <taxon>Eupercaria</taxon>
        <taxon>Perciformes</taxon>
        <taxon>Notothenioidei</taxon>
        <taxon>Channichthyidae</taxon>
        <taxon>Chaenocephalus</taxon>
    </lineage>
</organism>
<protein>
    <submittedName>
        <fullName evidence="1">Uncharacterized protein</fullName>
    </submittedName>
</protein>
<feature type="non-terminal residue" evidence="1">
    <location>
        <position position="84"/>
    </location>
</feature>
<evidence type="ECO:0000313" key="1">
    <source>
        <dbReference type="EMBL" id="KAI4812748.1"/>
    </source>
</evidence>
<reference evidence="1" key="1">
    <citation type="submission" date="2022-05" db="EMBL/GenBank/DDBJ databases">
        <title>Chromosome-level genome of Chaenocephalus aceratus.</title>
        <authorList>
            <person name="Park H."/>
        </authorList>
    </citation>
    <scope>NUCLEOTIDE SEQUENCE</scope>
    <source>
        <strain evidence="1">KU_202001</strain>
    </source>
</reference>
<sequence length="84" mass="8853">GQDLVRQLPSTSEADQEQMDGVMTPPAGGSSGATATKSQRVDVCECGFVWFSARLTEEAADSTDAFTPLFSFLPRSAPPPTSTI</sequence>
<accession>A0ACB9WHP6</accession>
<gene>
    <name evidence="1" type="ORF">KUCAC02_024116</name>
</gene>
<evidence type="ECO:0000313" key="2">
    <source>
        <dbReference type="Proteomes" id="UP001057452"/>
    </source>
</evidence>
<name>A0ACB9WHP6_CHAAC</name>
<comment type="caution">
    <text evidence="1">The sequence shown here is derived from an EMBL/GenBank/DDBJ whole genome shotgun (WGS) entry which is preliminary data.</text>
</comment>
<feature type="non-terminal residue" evidence="1">
    <location>
        <position position="1"/>
    </location>
</feature>
<proteinExistence type="predicted"/>
<keyword evidence="2" id="KW-1185">Reference proteome</keyword>
<dbReference type="EMBL" id="CM043806">
    <property type="protein sequence ID" value="KAI4812748.1"/>
    <property type="molecule type" value="Genomic_DNA"/>
</dbReference>